<reference evidence="1 2" key="1">
    <citation type="submission" date="2020-02" db="EMBL/GenBank/DDBJ databases">
        <title>Identification and Characterization of First Virulent Phages, Including a Novel Jumbo Virus, Infecting Ochrobactrum spp.</title>
        <authorList>
            <person name="Decewicz P."/>
            <person name="Golec P."/>
            <person name="Szymczak M."/>
            <person name="Radlinska M."/>
            <person name="Dziewit L."/>
        </authorList>
    </citation>
    <scope>NUCLEOTIDE SEQUENCE [LARGE SCALE GENOMIC DNA]</scope>
</reference>
<name>A0A6G6XYJ5_9CAUD</name>
<sequence length="272" mass="27451">MSYADMIRQAAAKYGVDPDVALRVAKSEGGIDQYIQSRVKKNGVQEPSFGPFQLLVGGKGTGFPEGMGNQMIRETGLDPRNPANAGAAIDFAMKQASQKGWGQWYGAKAVGIGNYDGIGGRPAARGVSIASRAAAQPAVTVASGAPAPALPAAVNVATPGAGMMSEGTPVADINKFPEAPVMSAWDNLKNGDLKGAVTAAGKNSNVMGGLAALAGAMGGGNNAAAQEAATITPSSVGADVANNNMQLNQGAQQLMAQILATRKKPRGLSLMG</sequence>
<accession>A0A6G6XYJ5</accession>
<dbReference type="EMBL" id="MT028492">
    <property type="protein sequence ID" value="QIG66095.1"/>
    <property type="molecule type" value="Genomic_DNA"/>
</dbReference>
<gene>
    <name evidence="1" type="ORF">phiOH_p39</name>
</gene>
<evidence type="ECO:0000313" key="2">
    <source>
        <dbReference type="Proteomes" id="UP000503046"/>
    </source>
</evidence>
<protein>
    <submittedName>
        <fullName evidence="1">Tail tape measure protein</fullName>
    </submittedName>
</protein>
<proteinExistence type="predicted"/>
<dbReference type="Gene3D" id="1.10.530.10">
    <property type="match status" value="1"/>
</dbReference>
<dbReference type="SUPFAM" id="SSF53955">
    <property type="entry name" value="Lysozyme-like"/>
    <property type="match status" value="1"/>
</dbReference>
<organism evidence="1 2">
    <name type="scientific">Ochrobactrum phage vB_OspP_OH</name>
    <dbReference type="NCBI Taxonomy" id="2712957"/>
    <lineage>
        <taxon>Viruses</taxon>
        <taxon>Duplodnaviria</taxon>
        <taxon>Heunggongvirae</taxon>
        <taxon>Uroviricota</taxon>
        <taxon>Caudoviricetes</taxon>
        <taxon>Wolominvirus</taxon>
        <taxon>Wolominvirus OH</taxon>
    </lineage>
</organism>
<dbReference type="InterPro" id="IPR023346">
    <property type="entry name" value="Lysozyme-like_dom_sf"/>
</dbReference>
<keyword evidence="2" id="KW-1185">Reference proteome</keyword>
<dbReference type="Proteomes" id="UP000503046">
    <property type="component" value="Segment"/>
</dbReference>
<evidence type="ECO:0000313" key="1">
    <source>
        <dbReference type="EMBL" id="QIG66095.1"/>
    </source>
</evidence>